<proteinExistence type="predicted"/>
<accession>A0A449AJ51</accession>
<evidence type="ECO:0000313" key="1">
    <source>
        <dbReference type="EMBL" id="VEU65009.1"/>
    </source>
</evidence>
<dbReference type="InterPro" id="IPR027417">
    <property type="entry name" value="P-loop_NTPase"/>
</dbReference>
<dbReference type="GO" id="GO:0005737">
    <property type="term" value="C:cytoplasm"/>
    <property type="evidence" value="ECO:0007669"/>
    <property type="project" value="InterPro"/>
</dbReference>
<dbReference type="InterPro" id="IPR005919">
    <property type="entry name" value="Pmev_kin_anim"/>
</dbReference>
<dbReference type="Gene3D" id="3.40.50.300">
    <property type="entry name" value="P-loop containing nucleotide triphosphate hydrolases"/>
    <property type="match status" value="1"/>
</dbReference>
<dbReference type="RefSeq" id="WP_129720899.1">
    <property type="nucleotide sequence ID" value="NZ_CP141041.1"/>
</dbReference>
<gene>
    <name evidence="1" type="ORF">NCTC10142_00785</name>
</gene>
<dbReference type="GO" id="GO:0004631">
    <property type="term" value="F:phosphomevalonate kinase activity"/>
    <property type="evidence" value="ECO:0007669"/>
    <property type="project" value="InterPro"/>
</dbReference>
<evidence type="ECO:0000313" key="2">
    <source>
        <dbReference type="Proteomes" id="UP000289506"/>
    </source>
</evidence>
<dbReference type="AlphaFoldDB" id="A0A449AJ51"/>
<keyword evidence="1" id="KW-0808">Transferase</keyword>
<protein>
    <submittedName>
        <fullName evidence="1">Phosphomevalonate kinase</fullName>
    </submittedName>
</protein>
<geneLocation type="plasmid" evidence="1 2">
    <name>13</name>
</geneLocation>
<dbReference type="EMBL" id="LR214986">
    <property type="protein sequence ID" value="VEU65009.1"/>
    <property type="molecule type" value="Genomic_DNA"/>
</dbReference>
<keyword evidence="1" id="KW-0614">Plasmid</keyword>
<organism evidence="1 2">
    <name type="scientific">Mycoplasmopsis cynos</name>
    <dbReference type="NCBI Taxonomy" id="171284"/>
    <lineage>
        <taxon>Bacteria</taxon>
        <taxon>Bacillati</taxon>
        <taxon>Mycoplasmatota</taxon>
        <taxon>Mycoplasmoidales</taxon>
        <taxon>Metamycoplasmataceae</taxon>
        <taxon>Mycoplasmopsis</taxon>
    </lineage>
</organism>
<sequence length="210" mass="24232">MNKHFIILINGKRRSGKGLLTEKLKEKCAKMFGDNIHVLSFAQPIKDITKPILNKLKWDGQDKEIVRPLWISMGEVGRNIDANIWCAKVLDKIVKIIDESIKNNKSSLFLIDDLRFPNELDYFIKNIKTFNENNPEGNEIKAVSIRIEKFMDAEKFVNGVDDNSTEISFDKFAFVFDYVIPQDTLIDRNWEANFDGVNASADTIIRDFIK</sequence>
<keyword evidence="1" id="KW-0418">Kinase</keyword>
<name>A0A449AJ51_9BACT</name>
<reference evidence="1 2" key="1">
    <citation type="submission" date="2019-01" db="EMBL/GenBank/DDBJ databases">
        <authorList>
            <consortium name="Pathogen Informatics"/>
        </authorList>
    </citation>
    <scope>NUCLEOTIDE SEQUENCE [LARGE SCALE GENOMIC DNA]</scope>
    <source>
        <strain evidence="1 2">NCTC10142</strain>
        <plasmid evidence="2">13</plasmid>
    </source>
</reference>
<dbReference type="Proteomes" id="UP000289506">
    <property type="component" value="Plasmid 13"/>
</dbReference>
<dbReference type="GO" id="GO:0006695">
    <property type="term" value="P:cholesterol biosynthetic process"/>
    <property type="evidence" value="ECO:0007669"/>
    <property type="project" value="InterPro"/>
</dbReference>
<dbReference type="Pfam" id="PF04275">
    <property type="entry name" value="P-mevalo_kinase"/>
    <property type="match status" value="1"/>
</dbReference>